<dbReference type="InterPro" id="IPR017740">
    <property type="entry name" value="TssA-like"/>
</dbReference>
<reference evidence="3 4" key="2">
    <citation type="journal article" date="2016" name="Science">
        <title>A bacterium that degrades and assimilates poly(ethylene terephthalate).</title>
        <authorList>
            <person name="Yoshida S."/>
            <person name="Hiraga K."/>
            <person name="Takehana T."/>
            <person name="Taniguchi I."/>
            <person name="Yamaji H."/>
            <person name="Maeda Y."/>
            <person name="Toyohara K."/>
            <person name="Miyamoto K."/>
            <person name="Kimura Y."/>
            <person name="Oda K."/>
        </authorList>
    </citation>
    <scope>NUCLEOTIDE SEQUENCE [LARGE SCALE GENOMIC DNA]</scope>
    <source>
        <strain evidence="4">NBRC 110686 / TISTR 2288 / 201-F6</strain>
    </source>
</reference>
<feature type="region of interest" description="Disordered" evidence="1">
    <location>
        <begin position="247"/>
        <end position="277"/>
    </location>
</feature>
<reference evidence="4" key="1">
    <citation type="submission" date="2015-07" db="EMBL/GenBank/DDBJ databases">
        <title>Discovery of a poly(ethylene terephthalate assimilation.</title>
        <authorList>
            <person name="Yoshida S."/>
            <person name="Hiraga K."/>
            <person name="Takehana T."/>
            <person name="Taniguchi I."/>
            <person name="Yamaji H."/>
            <person name="Maeda Y."/>
            <person name="Toyohara K."/>
            <person name="Miyamoto K."/>
            <person name="Kimura Y."/>
            <person name="Oda K."/>
        </authorList>
    </citation>
    <scope>NUCLEOTIDE SEQUENCE [LARGE SCALE GENOMIC DNA]</scope>
    <source>
        <strain evidence="4">NBRC 110686 / TISTR 2288 / 201-F6</strain>
    </source>
</reference>
<dbReference type="Proteomes" id="UP000037660">
    <property type="component" value="Unassembled WGS sequence"/>
</dbReference>
<dbReference type="NCBIfam" id="TIGR03363">
    <property type="entry name" value="VI_chp_8"/>
    <property type="match status" value="1"/>
</dbReference>
<organism evidence="3 4">
    <name type="scientific">Piscinibacter sakaiensis</name>
    <name type="common">Ideonella sakaiensis</name>
    <dbReference type="NCBI Taxonomy" id="1547922"/>
    <lineage>
        <taxon>Bacteria</taxon>
        <taxon>Pseudomonadati</taxon>
        <taxon>Pseudomonadota</taxon>
        <taxon>Betaproteobacteria</taxon>
        <taxon>Burkholderiales</taxon>
        <taxon>Sphaerotilaceae</taxon>
        <taxon>Piscinibacter</taxon>
    </lineage>
</organism>
<evidence type="ECO:0000313" key="4">
    <source>
        <dbReference type="Proteomes" id="UP000037660"/>
    </source>
</evidence>
<dbReference type="InterPro" id="IPR010657">
    <property type="entry name" value="ImpA_N"/>
</dbReference>
<keyword evidence="4" id="KW-1185">Reference proteome</keyword>
<dbReference type="Pfam" id="PF06812">
    <property type="entry name" value="ImpA_N"/>
    <property type="match status" value="1"/>
</dbReference>
<sequence length="349" mass="37464">MSLIDIDALLAPVSDDEPAGENQEYGVVAELERLSAGNPGKLDPETREMVGAEEPEWRKVRAAALEAFGQTKDLRVGVILTRSLLALSGLPGLGAGIELIARMSETYWEAVHPRLDPDEGDDPIERLNALGNLADPEGMLRMLRATRILESREVGIYTARDLELMTGRQPLPEGVDMPDRGLMEAAWRTGDPEANAARREGVEVGLRSVDALMALFRERTSDVPNLDALRLALKRLKDYYDELADDGSAEGLDEGGEEGAGGGGTASGGGGGGKAGGALASRDDAVRILQQVAIFLRKTEPSSPAPMFIDRAVKMLQADFYTIVRELMPDSKSHIELLGGVSLDTEESS</sequence>
<dbReference type="EMBL" id="BBYR01000011">
    <property type="protein sequence ID" value="GAP34878.1"/>
    <property type="molecule type" value="Genomic_DNA"/>
</dbReference>
<comment type="caution">
    <text evidence="3">The sequence shown here is derived from an EMBL/GenBank/DDBJ whole genome shotgun (WGS) entry which is preliminary data.</text>
</comment>
<feature type="compositionally biased region" description="Acidic residues" evidence="1">
    <location>
        <begin position="247"/>
        <end position="257"/>
    </location>
</feature>
<feature type="compositionally biased region" description="Gly residues" evidence="1">
    <location>
        <begin position="258"/>
        <end position="276"/>
    </location>
</feature>
<evidence type="ECO:0000259" key="2">
    <source>
        <dbReference type="Pfam" id="PF06812"/>
    </source>
</evidence>
<protein>
    <submittedName>
        <fullName evidence="3">Uncharacterized protein ImpA</fullName>
    </submittedName>
</protein>
<name>A0A0K8NWX8_PISS1</name>
<gene>
    <name evidence="3" type="ORF">ISF6_0361</name>
</gene>
<dbReference type="PANTHER" id="PTHR37951">
    <property type="entry name" value="CYTOPLASMIC PROTEIN-RELATED"/>
    <property type="match status" value="1"/>
</dbReference>
<evidence type="ECO:0000313" key="3">
    <source>
        <dbReference type="EMBL" id="GAP34878.1"/>
    </source>
</evidence>
<dbReference type="PANTHER" id="PTHR37951:SF1">
    <property type="entry name" value="TYPE VI SECRETION SYSTEM COMPONENT TSSA1"/>
    <property type="match status" value="1"/>
</dbReference>
<evidence type="ECO:0000256" key="1">
    <source>
        <dbReference type="SAM" id="MobiDB-lite"/>
    </source>
</evidence>
<accession>A0A0K8NWX8</accession>
<dbReference type="STRING" id="1547922.ISF6_0361"/>
<dbReference type="AlphaFoldDB" id="A0A0K8NWX8"/>
<proteinExistence type="predicted"/>
<feature type="domain" description="ImpA N-terminal" evidence="2">
    <location>
        <begin position="10"/>
        <end position="134"/>
    </location>
</feature>
<dbReference type="RefSeq" id="WP_054018973.1">
    <property type="nucleotide sequence ID" value="NZ_BBYR01000011.1"/>
</dbReference>